<comment type="caution">
    <text evidence="9">The sequence shown here is derived from an EMBL/GenBank/DDBJ whole genome shotgun (WGS) entry which is preliminary data.</text>
</comment>
<protein>
    <recommendedName>
        <fullName evidence="8">Peptidase M14 domain-containing protein</fullName>
    </recommendedName>
</protein>
<evidence type="ECO:0000259" key="8">
    <source>
        <dbReference type="PROSITE" id="PS52035"/>
    </source>
</evidence>
<dbReference type="EMBL" id="MQUC01000003">
    <property type="protein sequence ID" value="PRP66346.1"/>
    <property type="molecule type" value="Genomic_DNA"/>
</dbReference>
<keyword evidence="3" id="KW-0645">Protease</keyword>
<evidence type="ECO:0000256" key="4">
    <source>
        <dbReference type="ARBA" id="ARBA00022801"/>
    </source>
</evidence>
<evidence type="ECO:0000256" key="2">
    <source>
        <dbReference type="ARBA" id="ARBA00005988"/>
    </source>
</evidence>
<keyword evidence="5" id="KW-0862">Zinc</keyword>
<evidence type="ECO:0000256" key="7">
    <source>
        <dbReference type="PROSITE-ProRule" id="PRU01379"/>
    </source>
</evidence>
<feature type="active site" description="Proton donor/acceptor" evidence="7">
    <location>
        <position position="232"/>
    </location>
</feature>
<proteinExistence type="inferred from homology"/>
<organism evidence="9 10">
    <name type="scientific">Nonlabens agnitus</name>
    <dbReference type="NCBI Taxonomy" id="870484"/>
    <lineage>
        <taxon>Bacteria</taxon>
        <taxon>Pseudomonadati</taxon>
        <taxon>Bacteroidota</taxon>
        <taxon>Flavobacteriia</taxon>
        <taxon>Flavobacteriales</taxon>
        <taxon>Flavobacteriaceae</taxon>
        <taxon>Nonlabens</taxon>
    </lineage>
</organism>
<dbReference type="SUPFAM" id="SSF53187">
    <property type="entry name" value="Zn-dependent exopeptidases"/>
    <property type="match status" value="1"/>
</dbReference>
<dbReference type="GO" id="GO:0008270">
    <property type="term" value="F:zinc ion binding"/>
    <property type="evidence" value="ECO:0007669"/>
    <property type="project" value="InterPro"/>
</dbReference>
<comment type="similarity">
    <text evidence="2 7">Belongs to the peptidase M14 family.</text>
</comment>
<dbReference type="PANTHER" id="PTHR11705">
    <property type="entry name" value="PROTEASE FAMILY M14 CARBOXYPEPTIDASE A,B"/>
    <property type="match status" value="1"/>
</dbReference>
<keyword evidence="6" id="KW-0482">Metalloprotease</keyword>
<keyword evidence="10" id="KW-1185">Reference proteome</keyword>
<evidence type="ECO:0000256" key="1">
    <source>
        <dbReference type="ARBA" id="ARBA00001947"/>
    </source>
</evidence>
<gene>
    <name evidence="9" type="ORF">BST86_04200</name>
</gene>
<dbReference type="Gene3D" id="3.40.630.10">
    <property type="entry name" value="Zn peptidases"/>
    <property type="match status" value="1"/>
</dbReference>
<dbReference type="GO" id="GO:0005615">
    <property type="term" value="C:extracellular space"/>
    <property type="evidence" value="ECO:0007669"/>
    <property type="project" value="TreeGrafter"/>
</dbReference>
<dbReference type="SMART" id="SM00631">
    <property type="entry name" value="Zn_pept"/>
    <property type="match status" value="1"/>
</dbReference>
<dbReference type="Proteomes" id="UP000239532">
    <property type="component" value="Unassembled WGS sequence"/>
</dbReference>
<evidence type="ECO:0000256" key="6">
    <source>
        <dbReference type="ARBA" id="ARBA00023049"/>
    </source>
</evidence>
<evidence type="ECO:0000256" key="3">
    <source>
        <dbReference type="ARBA" id="ARBA00022670"/>
    </source>
</evidence>
<accession>A0A2S9WSR5</accession>
<dbReference type="PANTHER" id="PTHR11705:SF143">
    <property type="entry name" value="SLL0236 PROTEIN"/>
    <property type="match status" value="1"/>
</dbReference>
<dbReference type="OrthoDB" id="1119199at2"/>
<dbReference type="RefSeq" id="WP_105982186.1">
    <property type="nucleotide sequence ID" value="NZ_MQUC01000003.1"/>
</dbReference>
<evidence type="ECO:0000313" key="9">
    <source>
        <dbReference type="EMBL" id="PRP66346.1"/>
    </source>
</evidence>
<dbReference type="GO" id="GO:0006508">
    <property type="term" value="P:proteolysis"/>
    <property type="evidence" value="ECO:0007669"/>
    <property type="project" value="UniProtKB-KW"/>
</dbReference>
<sequence>MSSSIQKLPRYFTYELFEKVFMEVIEKLPQDFYSFSYLGSSVENRSIFGLRLGHGDLKVLAWSQMHGNESTTTRAIVELLENKEFFQLLDNISLYIIPVLNPDGADKWTRNNAKNIDINRDAQELSQPESLILKDAIDFFEPDLALNLHGQRTIYGLENSVLPCQLSFLTPSADPDKRVTPSRLQSMKLINHIITDLGDLPKAAVGRYDDAFNIYCWGDYCQSQGIPTILFEAGHAGEDYSRDHVLELIKESLMSVLKNAPMIKDIENENESILRAYQSIPAVQKNYVDILLRNAPSINGTRDIAIMYHEQVATGGLEFIPMIYAIDEVSILYGHRTIDLAKEEIFQNDLIIEDDMVVTSESLKISSFIK</sequence>
<evidence type="ECO:0000313" key="10">
    <source>
        <dbReference type="Proteomes" id="UP000239532"/>
    </source>
</evidence>
<name>A0A2S9WSR5_9FLAO</name>
<keyword evidence="4" id="KW-0378">Hydrolase</keyword>
<dbReference type="AlphaFoldDB" id="A0A2S9WSR5"/>
<reference evidence="9 10" key="1">
    <citation type="submission" date="2016-11" db="EMBL/GenBank/DDBJ databases">
        <title>Trade-off between light-utilization and light-protection in marine flavobacteria.</title>
        <authorList>
            <person name="Kumagai Y."/>
        </authorList>
    </citation>
    <scope>NUCLEOTIDE SEQUENCE [LARGE SCALE GENOMIC DNA]</scope>
    <source>
        <strain evidence="9 10">JCM 17109</strain>
    </source>
</reference>
<comment type="cofactor">
    <cofactor evidence="1">
        <name>Zn(2+)</name>
        <dbReference type="ChEBI" id="CHEBI:29105"/>
    </cofactor>
</comment>
<dbReference type="PROSITE" id="PS52035">
    <property type="entry name" value="PEPTIDASE_M14"/>
    <property type="match status" value="1"/>
</dbReference>
<dbReference type="Pfam" id="PF00246">
    <property type="entry name" value="Peptidase_M14"/>
    <property type="match status" value="1"/>
</dbReference>
<dbReference type="InterPro" id="IPR000834">
    <property type="entry name" value="Peptidase_M14"/>
</dbReference>
<dbReference type="GO" id="GO:0004181">
    <property type="term" value="F:metallocarboxypeptidase activity"/>
    <property type="evidence" value="ECO:0007669"/>
    <property type="project" value="InterPro"/>
</dbReference>
<feature type="domain" description="Peptidase M14" evidence="8">
    <location>
        <begin position="10"/>
        <end position="260"/>
    </location>
</feature>
<evidence type="ECO:0000256" key="5">
    <source>
        <dbReference type="ARBA" id="ARBA00022833"/>
    </source>
</evidence>